<keyword evidence="3" id="KW-1185">Reference proteome</keyword>
<gene>
    <name evidence="4" type="primary">LOC104964907</name>
</gene>
<feature type="region of interest" description="Disordered" evidence="1">
    <location>
        <begin position="1"/>
        <end position="143"/>
    </location>
</feature>
<accession>A0A6I9PVE1</accession>
<feature type="compositionally biased region" description="Polar residues" evidence="1">
    <location>
        <begin position="31"/>
        <end position="43"/>
    </location>
</feature>
<dbReference type="PROSITE" id="PS50030">
    <property type="entry name" value="UBA"/>
    <property type="match status" value="1"/>
</dbReference>
<dbReference type="RefSeq" id="XP_010792107.1">
    <property type="nucleotide sequence ID" value="XM_010793805.1"/>
</dbReference>
<feature type="compositionally biased region" description="Acidic residues" evidence="1">
    <location>
        <begin position="95"/>
        <end position="108"/>
    </location>
</feature>
<dbReference type="GO" id="GO:0016567">
    <property type="term" value="P:protein ubiquitination"/>
    <property type="evidence" value="ECO:0007669"/>
    <property type="project" value="UniProtKB-UniPathway"/>
</dbReference>
<dbReference type="Proteomes" id="UP000504611">
    <property type="component" value="Unplaced"/>
</dbReference>
<dbReference type="GeneID" id="104964907"/>
<dbReference type="Gene3D" id="1.10.8.10">
    <property type="entry name" value="DNA helicase RuvA subunit, C-terminal domain"/>
    <property type="match status" value="1"/>
</dbReference>
<dbReference type="OrthoDB" id="7237699at2759"/>
<sequence>MIPSSRPVLPPVTATPVGELPPVPRPSQPPSALQTQTQASALTSRLPMAGVEDGPQMYEAMYDIQARAQQARDSDYSELPPLALSNGRREQAAEDREEEEEEEEEENGYDFPKPRLPMATTRRTLSEIGASSSSSSSSSSCSSSTAAFSRLSLDSDAGAAAPLSEPVEAPERPPKPLPRRINSERRPSPVPPVPASPSGGAAGGEANPQIIIEIELLASQGYSQQDIQKALMIAQNNIEMARNILREFVSIPPTANILT</sequence>
<evidence type="ECO:0000313" key="4">
    <source>
        <dbReference type="RefSeq" id="XP_010792107.1"/>
    </source>
</evidence>
<protein>
    <submittedName>
        <fullName evidence="4">E3 ubiquitin-protein ligase CBL-like</fullName>
    </submittedName>
</protein>
<dbReference type="InterPro" id="IPR009060">
    <property type="entry name" value="UBA-like_sf"/>
</dbReference>
<dbReference type="AlphaFoldDB" id="A0A6I9PVE1"/>
<feature type="region of interest" description="Disordered" evidence="1">
    <location>
        <begin position="157"/>
        <end position="204"/>
    </location>
</feature>
<feature type="domain" description="UBA" evidence="2">
    <location>
        <begin position="205"/>
        <end position="248"/>
    </location>
</feature>
<name>A0A6I9PVE1_9TELE</name>
<dbReference type="CDD" id="cd14393">
    <property type="entry name" value="UBA_c-Cbl"/>
    <property type="match status" value="1"/>
</dbReference>
<evidence type="ECO:0000313" key="3">
    <source>
        <dbReference type="Proteomes" id="UP000504611"/>
    </source>
</evidence>
<organism evidence="3 4">
    <name type="scientific">Notothenia coriiceps</name>
    <name type="common">black rockcod</name>
    <dbReference type="NCBI Taxonomy" id="8208"/>
    <lineage>
        <taxon>Eukaryota</taxon>
        <taxon>Metazoa</taxon>
        <taxon>Chordata</taxon>
        <taxon>Craniata</taxon>
        <taxon>Vertebrata</taxon>
        <taxon>Euteleostomi</taxon>
        <taxon>Actinopterygii</taxon>
        <taxon>Neopterygii</taxon>
        <taxon>Teleostei</taxon>
        <taxon>Neoteleostei</taxon>
        <taxon>Acanthomorphata</taxon>
        <taxon>Eupercaria</taxon>
        <taxon>Perciformes</taxon>
        <taxon>Notothenioidei</taxon>
        <taxon>Nototheniidae</taxon>
        <taxon>Notothenia</taxon>
    </lineage>
</organism>
<feature type="compositionally biased region" description="Pro residues" evidence="1">
    <location>
        <begin position="19"/>
        <end position="29"/>
    </location>
</feature>
<evidence type="ECO:0000256" key="1">
    <source>
        <dbReference type="SAM" id="MobiDB-lite"/>
    </source>
</evidence>
<dbReference type="UniPathway" id="UPA00143"/>
<feature type="compositionally biased region" description="Low complexity" evidence="1">
    <location>
        <begin position="131"/>
        <end position="143"/>
    </location>
</feature>
<dbReference type="InterPro" id="IPR015940">
    <property type="entry name" value="UBA"/>
</dbReference>
<evidence type="ECO:0000259" key="2">
    <source>
        <dbReference type="PROSITE" id="PS50030"/>
    </source>
</evidence>
<proteinExistence type="predicted"/>
<reference evidence="4" key="1">
    <citation type="submission" date="2025-08" db="UniProtKB">
        <authorList>
            <consortium name="RefSeq"/>
        </authorList>
    </citation>
    <scope>IDENTIFICATION</scope>
    <source>
        <tissue evidence="4">Muscle</tissue>
    </source>
</reference>
<dbReference type="SUPFAM" id="SSF46934">
    <property type="entry name" value="UBA-like"/>
    <property type="match status" value="1"/>
</dbReference>
<dbReference type="KEGG" id="ncc:104964907"/>